<dbReference type="Pfam" id="PF00350">
    <property type="entry name" value="Dynamin_N"/>
    <property type="match status" value="1"/>
</dbReference>
<dbReference type="GO" id="GO:0030061">
    <property type="term" value="C:mitochondrial crista"/>
    <property type="evidence" value="ECO:0007669"/>
    <property type="project" value="EnsemblFungi"/>
</dbReference>
<evidence type="ECO:0000256" key="2">
    <source>
        <dbReference type="ARBA" id="ARBA00004569"/>
    </source>
</evidence>
<evidence type="ECO:0000256" key="17">
    <source>
        <dbReference type="RuleBase" id="RU003932"/>
    </source>
</evidence>
<keyword evidence="6 17" id="KW-0547">Nucleotide-binding</keyword>
<organism evidence="21 22">
    <name type="scientific">Pachysolen tannophilus NRRL Y-2460</name>
    <dbReference type="NCBI Taxonomy" id="669874"/>
    <lineage>
        <taxon>Eukaryota</taxon>
        <taxon>Fungi</taxon>
        <taxon>Dikarya</taxon>
        <taxon>Ascomycota</taxon>
        <taxon>Saccharomycotina</taxon>
        <taxon>Pichiomycetes</taxon>
        <taxon>Pachysolenaceae</taxon>
        <taxon>Pachysolen</taxon>
    </lineage>
</organism>
<feature type="compositionally biased region" description="Low complexity" evidence="18">
    <location>
        <begin position="194"/>
        <end position="206"/>
    </location>
</feature>
<dbReference type="GO" id="GO:0005741">
    <property type="term" value="C:mitochondrial outer membrane"/>
    <property type="evidence" value="ECO:0007669"/>
    <property type="project" value="EnsemblFungi"/>
</dbReference>
<dbReference type="GO" id="GO:1901612">
    <property type="term" value="F:cardiolipin binding"/>
    <property type="evidence" value="ECO:0007669"/>
    <property type="project" value="EnsemblFungi"/>
</dbReference>
<evidence type="ECO:0000259" key="20">
    <source>
        <dbReference type="PROSITE" id="PS51718"/>
    </source>
</evidence>
<comment type="catalytic activity">
    <reaction evidence="16">
        <text>GTP + H2O = GDP + phosphate + H(+)</text>
        <dbReference type="Rhea" id="RHEA:19669"/>
        <dbReference type="ChEBI" id="CHEBI:15377"/>
        <dbReference type="ChEBI" id="CHEBI:15378"/>
        <dbReference type="ChEBI" id="CHEBI:37565"/>
        <dbReference type="ChEBI" id="CHEBI:43474"/>
        <dbReference type="ChEBI" id="CHEBI:58189"/>
        <dbReference type="EC" id="3.6.5.5"/>
    </reaction>
</comment>
<dbReference type="SMART" id="SM00053">
    <property type="entry name" value="DYNc"/>
    <property type="match status" value="1"/>
</dbReference>
<evidence type="ECO:0000259" key="19">
    <source>
        <dbReference type="PROSITE" id="PS51388"/>
    </source>
</evidence>
<sequence length="944" mass="106158">MSFPRAPSSATTSTIITRLKAKGYHHFYRPYFFERFSLLNKNSLPRSYHNEANSLYNLNHPLIPKSNLNSSTLRSNIISSPLLLFSKPSNSLNNIVVRRNFSLFGIGKFAARVTKIPVAVGSGLAAAGSYVAYKVEQASSATQEQISKARDFANNVMDNVNDFFGSLEFGLDSSGNGGNPNGSPQPPNDGGDGAATAAAVGAAIGSGLSGDEENTNNEGEEEEQELLEEDDNEDDDFEDTTNDEMLNLTRQMIEIRNILAKVDTSNNIRLPSIVVIGSQSSGKSSVLEAIVGQEFLPKGSNMVTRRPIELTLVNSPELAAEVADFPALQMNNITDFTSVQKLLYDLNMQVPAHECISADPIQLIIKSPRVPDLSLVDLPGYIQVEAADQPMELKKKIKIVCDKYLESPNIILAISAADVDLANSAAIRAAKMADSRGERTIGVITKIDLVDPTRAREILTNKKYPLKMGYVGVVTKAPQQSIFRKPTGFQAFVSQQNFERQYFKENKEEFQGTSVGTRLLKKRLMKVLEKSMASSLRPTYMLVQQELEETSYKFKVEFNDRSLTPETYLAGSIDTVKVAVKEFSERFGRPELRSLLRSELDQRCLELLAERYWNKPSPANSTGSEHLIEPNLQELQHATLNDLYWVRKLDLATSSLTKSGVGRMSTLLITHALLSEIDNIVDNTTLRGHPMARNVVKESAQSVLNGKFFSTADQVENCIKPYKYEIELEDREWALSREHSIMLLKEELRQCTETYNELKKQVGGRKLSQLVSYLEEQNNSKQDQQQQQHENLNFSYALIKRGKEAMFLKDRTELLKFRIQALKSSQCKFKENKYKCPEIFLDAVAEKLTQTAVLFLNVELLSDFYYNFPRELDIKISNLTKEQIELFAKEDPKVKRHVEIQQRKELLELAMNKIEDVLALQKYKAPLASNNGGDESKNHKGWFR</sequence>
<keyword evidence="15" id="KW-1015">Disulfide bond</keyword>
<dbReference type="GO" id="GO:0001786">
    <property type="term" value="F:phosphatidylserine binding"/>
    <property type="evidence" value="ECO:0007669"/>
    <property type="project" value="EnsemblFungi"/>
</dbReference>
<dbReference type="Pfam" id="PF01031">
    <property type="entry name" value="Dynamin_M"/>
    <property type="match status" value="1"/>
</dbReference>
<keyword evidence="7" id="KW-0999">Mitochondrion inner membrane</keyword>
<evidence type="ECO:0000256" key="11">
    <source>
        <dbReference type="ARBA" id="ARBA00022989"/>
    </source>
</evidence>
<reference evidence="22" key="1">
    <citation type="submission" date="2016-05" db="EMBL/GenBank/DDBJ databases">
        <title>Comparative genomics of biotechnologically important yeasts.</title>
        <authorList>
            <consortium name="DOE Joint Genome Institute"/>
            <person name="Riley R."/>
            <person name="Haridas S."/>
            <person name="Wolfe K.H."/>
            <person name="Lopes M.R."/>
            <person name="Hittinger C.T."/>
            <person name="Goker M."/>
            <person name="Salamov A."/>
            <person name="Wisecaver J."/>
            <person name="Long T.M."/>
            <person name="Aerts A.L."/>
            <person name="Barry K."/>
            <person name="Choi C."/>
            <person name="Clum A."/>
            <person name="Coughlan A.Y."/>
            <person name="Deshpande S."/>
            <person name="Douglass A.P."/>
            <person name="Hanson S.J."/>
            <person name="Klenk H.-P."/>
            <person name="Labutti K."/>
            <person name="Lapidus A."/>
            <person name="Lindquist E."/>
            <person name="Lipzen A."/>
            <person name="Meier-Kolthoff J.P."/>
            <person name="Ohm R.A."/>
            <person name="Otillar R.P."/>
            <person name="Pangilinan J."/>
            <person name="Peng Y."/>
            <person name="Rokas A."/>
            <person name="Rosa C.A."/>
            <person name="Scheuner C."/>
            <person name="Sibirny A.A."/>
            <person name="Slot J.C."/>
            <person name="Stielow J.B."/>
            <person name="Sun H."/>
            <person name="Kurtzman C.P."/>
            <person name="Blackwell M."/>
            <person name="Grigoriev I.V."/>
            <person name="Jeffries T.W."/>
        </authorList>
    </citation>
    <scope>NUCLEOTIDE SEQUENCE [LARGE SCALE GENOMIC DNA]</scope>
    <source>
        <strain evidence="22">NRRL Y-2460</strain>
    </source>
</reference>
<gene>
    <name evidence="21" type="ORF">PACTADRAFT_3947</name>
</gene>
<dbReference type="InterPro" id="IPR020850">
    <property type="entry name" value="GED_dom"/>
</dbReference>
<evidence type="ECO:0000256" key="18">
    <source>
        <dbReference type="SAM" id="MobiDB-lite"/>
    </source>
</evidence>
<dbReference type="Pfam" id="PF24550">
    <property type="entry name" value="LIS_MGM1"/>
    <property type="match status" value="1"/>
</dbReference>
<comment type="similarity">
    <text evidence="17">Belongs to the TRAFAC class dynamin-like GTPase superfamily. Dynamin/Fzo/YdjA family.</text>
</comment>
<accession>A0A1E4TTL7</accession>
<evidence type="ECO:0000256" key="15">
    <source>
        <dbReference type="ARBA" id="ARBA00023157"/>
    </source>
</evidence>
<dbReference type="PANTHER" id="PTHR11566">
    <property type="entry name" value="DYNAMIN"/>
    <property type="match status" value="1"/>
</dbReference>
<dbReference type="GO" id="GO:0046872">
    <property type="term" value="F:metal ion binding"/>
    <property type="evidence" value="ECO:0007669"/>
    <property type="project" value="UniProtKB-KW"/>
</dbReference>
<dbReference type="GO" id="GO:0015886">
    <property type="term" value="P:heme transport"/>
    <property type="evidence" value="ECO:0007669"/>
    <property type="project" value="EnsemblFungi"/>
</dbReference>
<keyword evidence="22" id="KW-1185">Reference proteome</keyword>
<dbReference type="InterPro" id="IPR056495">
    <property type="entry name" value="LIS_MGM1"/>
</dbReference>
<dbReference type="GO" id="GO:0140523">
    <property type="term" value="F:GTPase-dependent fusogenic activity"/>
    <property type="evidence" value="ECO:0007669"/>
    <property type="project" value="EnsemblFungi"/>
</dbReference>
<evidence type="ECO:0000256" key="16">
    <source>
        <dbReference type="ARBA" id="ARBA00048040"/>
    </source>
</evidence>
<keyword evidence="8" id="KW-0378">Hydrolase</keyword>
<dbReference type="GO" id="GO:0031623">
    <property type="term" value="P:receptor internalization"/>
    <property type="evidence" value="ECO:0007669"/>
    <property type="project" value="TreeGrafter"/>
</dbReference>
<protein>
    <recommendedName>
        <fullName evidence="3">dynamin GTPase</fullName>
        <ecNumber evidence="3">3.6.5.5</ecNumber>
    </recommendedName>
</protein>
<dbReference type="GO" id="GO:0000001">
    <property type="term" value="P:mitochondrion inheritance"/>
    <property type="evidence" value="ECO:0007669"/>
    <property type="project" value="EnsemblFungi"/>
</dbReference>
<dbReference type="PROSITE" id="PS51388">
    <property type="entry name" value="GED"/>
    <property type="match status" value="1"/>
</dbReference>
<dbReference type="GO" id="GO:0005525">
    <property type="term" value="F:GTP binding"/>
    <property type="evidence" value="ECO:0007669"/>
    <property type="project" value="UniProtKB-KW"/>
</dbReference>
<feature type="compositionally biased region" description="Acidic residues" evidence="18">
    <location>
        <begin position="210"/>
        <end position="240"/>
    </location>
</feature>
<keyword evidence="11" id="KW-1133">Transmembrane helix</keyword>
<keyword evidence="10" id="KW-0809">Transit peptide</keyword>
<dbReference type="FunFam" id="3.40.50.300:FF:000741">
    <property type="entry name" value="Putative mitochondrial dynamin GTPase"/>
    <property type="match status" value="1"/>
</dbReference>
<dbReference type="PRINTS" id="PR00195">
    <property type="entry name" value="DYNAMIN"/>
</dbReference>
<feature type="domain" description="Dynamin-type G" evidence="20">
    <location>
        <begin position="267"/>
        <end position="537"/>
    </location>
</feature>
<keyword evidence="9" id="KW-0460">Magnesium</keyword>
<evidence type="ECO:0000256" key="6">
    <source>
        <dbReference type="ARBA" id="ARBA00022741"/>
    </source>
</evidence>
<dbReference type="EMBL" id="KV454015">
    <property type="protein sequence ID" value="ODV95064.1"/>
    <property type="molecule type" value="Genomic_DNA"/>
</dbReference>
<evidence type="ECO:0000256" key="13">
    <source>
        <dbReference type="ARBA" id="ARBA00023134"/>
    </source>
</evidence>
<dbReference type="GO" id="GO:0042407">
    <property type="term" value="P:cristae formation"/>
    <property type="evidence" value="ECO:0007669"/>
    <property type="project" value="EnsemblFungi"/>
</dbReference>
<dbReference type="GO" id="GO:1990626">
    <property type="term" value="P:mitochondrial outer membrane fusion"/>
    <property type="evidence" value="ECO:0007669"/>
    <property type="project" value="EnsemblFungi"/>
</dbReference>
<dbReference type="GO" id="GO:0005758">
    <property type="term" value="C:mitochondrial intermembrane space"/>
    <property type="evidence" value="ECO:0007669"/>
    <property type="project" value="UniProtKB-SubCell"/>
</dbReference>
<dbReference type="InterPro" id="IPR045063">
    <property type="entry name" value="Dynamin_N"/>
</dbReference>
<keyword evidence="4" id="KW-0812">Transmembrane</keyword>
<feature type="region of interest" description="Disordered" evidence="18">
    <location>
        <begin position="171"/>
        <end position="240"/>
    </location>
</feature>
<keyword evidence="5" id="KW-0479">Metal-binding</keyword>
<dbReference type="GO" id="GO:0097749">
    <property type="term" value="P:membrane tubulation"/>
    <property type="evidence" value="ECO:0007669"/>
    <property type="project" value="EnsemblFungi"/>
</dbReference>
<proteinExistence type="inferred from homology"/>
<keyword evidence="13 17" id="KW-0342">GTP-binding</keyword>
<dbReference type="PROSITE" id="PS00410">
    <property type="entry name" value="G_DYNAMIN_1"/>
    <property type="match status" value="1"/>
</dbReference>
<dbReference type="PANTHER" id="PTHR11566:SF212">
    <property type="entry name" value="DYNAMIN"/>
    <property type="match status" value="1"/>
</dbReference>
<dbReference type="AlphaFoldDB" id="A0A1E4TTL7"/>
<evidence type="ECO:0000313" key="22">
    <source>
        <dbReference type="Proteomes" id="UP000094236"/>
    </source>
</evidence>
<dbReference type="GO" id="GO:1990627">
    <property type="term" value="P:mitochondrial inner membrane fusion"/>
    <property type="evidence" value="ECO:0007669"/>
    <property type="project" value="EnsemblFungi"/>
</dbReference>
<dbReference type="GO" id="GO:0070300">
    <property type="term" value="F:phosphatidic acid binding"/>
    <property type="evidence" value="ECO:0007669"/>
    <property type="project" value="EnsemblFungi"/>
</dbReference>
<dbReference type="STRING" id="669874.A0A1E4TTL7"/>
<dbReference type="GO" id="GO:0008017">
    <property type="term" value="F:microtubule binding"/>
    <property type="evidence" value="ECO:0007669"/>
    <property type="project" value="TreeGrafter"/>
</dbReference>
<evidence type="ECO:0000256" key="12">
    <source>
        <dbReference type="ARBA" id="ARBA00023128"/>
    </source>
</evidence>
<feature type="domain" description="GED" evidence="19">
    <location>
        <begin position="830"/>
        <end position="922"/>
    </location>
</feature>
<comment type="subcellular location">
    <subcellularLocation>
        <location evidence="1">Mitochondrion inner membrane</location>
    </subcellularLocation>
    <subcellularLocation>
        <location evidence="2">Mitochondrion intermembrane space</location>
    </subcellularLocation>
</comment>
<evidence type="ECO:0000256" key="1">
    <source>
        <dbReference type="ARBA" id="ARBA00004273"/>
    </source>
</evidence>
<dbReference type="InterPro" id="IPR027417">
    <property type="entry name" value="P-loop_NTPase"/>
</dbReference>
<evidence type="ECO:0000256" key="7">
    <source>
        <dbReference type="ARBA" id="ARBA00022792"/>
    </source>
</evidence>
<evidence type="ECO:0000256" key="9">
    <source>
        <dbReference type="ARBA" id="ARBA00022842"/>
    </source>
</evidence>
<dbReference type="PROSITE" id="PS51718">
    <property type="entry name" value="G_DYNAMIN_2"/>
    <property type="match status" value="1"/>
</dbReference>
<dbReference type="InterPro" id="IPR019762">
    <property type="entry name" value="Dynamin_GTPase_CS"/>
</dbReference>
<evidence type="ECO:0000256" key="10">
    <source>
        <dbReference type="ARBA" id="ARBA00022946"/>
    </source>
</evidence>
<dbReference type="EC" id="3.6.5.5" evidence="3"/>
<evidence type="ECO:0000256" key="14">
    <source>
        <dbReference type="ARBA" id="ARBA00023136"/>
    </source>
</evidence>
<evidence type="ECO:0000256" key="3">
    <source>
        <dbReference type="ARBA" id="ARBA00011980"/>
    </source>
</evidence>
<evidence type="ECO:0000256" key="4">
    <source>
        <dbReference type="ARBA" id="ARBA00022692"/>
    </source>
</evidence>
<evidence type="ECO:0000256" key="8">
    <source>
        <dbReference type="ARBA" id="ARBA00022801"/>
    </source>
</evidence>
<keyword evidence="14" id="KW-0472">Membrane</keyword>
<dbReference type="InterPro" id="IPR030381">
    <property type="entry name" value="G_DYNAMIN_dom"/>
</dbReference>
<evidence type="ECO:0000256" key="5">
    <source>
        <dbReference type="ARBA" id="ARBA00022723"/>
    </source>
</evidence>
<dbReference type="CDD" id="cd08771">
    <property type="entry name" value="DLP_1"/>
    <property type="match status" value="1"/>
</dbReference>
<dbReference type="Gene3D" id="3.40.50.300">
    <property type="entry name" value="P-loop containing nucleotide triphosphate hydrolases"/>
    <property type="match status" value="1"/>
</dbReference>
<dbReference type="GO" id="GO:0097002">
    <property type="term" value="C:mitochondrial inner boundary membrane"/>
    <property type="evidence" value="ECO:0007669"/>
    <property type="project" value="EnsemblFungi"/>
</dbReference>
<dbReference type="GO" id="GO:0005874">
    <property type="term" value="C:microtubule"/>
    <property type="evidence" value="ECO:0007669"/>
    <property type="project" value="TreeGrafter"/>
</dbReference>
<keyword evidence="12" id="KW-0496">Mitochondrion</keyword>
<dbReference type="InterPro" id="IPR022812">
    <property type="entry name" value="Dynamin"/>
</dbReference>
<dbReference type="Proteomes" id="UP000094236">
    <property type="component" value="Unassembled WGS sequence"/>
</dbReference>
<dbReference type="GO" id="GO:0005886">
    <property type="term" value="C:plasma membrane"/>
    <property type="evidence" value="ECO:0007669"/>
    <property type="project" value="TreeGrafter"/>
</dbReference>
<dbReference type="SUPFAM" id="SSF52540">
    <property type="entry name" value="P-loop containing nucleoside triphosphate hydrolases"/>
    <property type="match status" value="1"/>
</dbReference>
<dbReference type="InterPro" id="IPR001401">
    <property type="entry name" value="Dynamin_GTPase"/>
</dbReference>
<evidence type="ECO:0000313" key="21">
    <source>
        <dbReference type="EMBL" id="ODV95064.1"/>
    </source>
</evidence>
<dbReference type="GO" id="GO:0097753">
    <property type="term" value="P:membrane bending"/>
    <property type="evidence" value="ECO:0007669"/>
    <property type="project" value="EnsemblFungi"/>
</dbReference>
<dbReference type="GO" id="GO:0180020">
    <property type="term" value="F:membrane bending activity"/>
    <property type="evidence" value="ECO:0007669"/>
    <property type="project" value="EnsemblFungi"/>
</dbReference>
<dbReference type="GO" id="GO:0080025">
    <property type="term" value="F:phosphatidylinositol-3,5-bisphosphate binding"/>
    <property type="evidence" value="ECO:0007669"/>
    <property type="project" value="EnsemblFungi"/>
</dbReference>
<dbReference type="OrthoDB" id="5061070at2759"/>
<name>A0A1E4TTL7_PACTA</name>
<dbReference type="InterPro" id="IPR000375">
    <property type="entry name" value="Dynamin_stalk"/>
</dbReference>